<evidence type="ECO:0000313" key="4">
    <source>
        <dbReference type="RefSeq" id="XP_047736842.1"/>
    </source>
</evidence>
<dbReference type="KEGG" id="hazt:108666886"/>
<reference evidence="2 3" key="1">
    <citation type="submission" date="2025-04" db="UniProtKB">
        <authorList>
            <consortium name="RefSeq"/>
        </authorList>
    </citation>
    <scope>IDENTIFICATION</scope>
    <source>
        <tissue evidence="2 3">Whole organism</tissue>
    </source>
</reference>
<evidence type="ECO:0000313" key="1">
    <source>
        <dbReference type="Proteomes" id="UP000694843"/>
    </source>
</evidence>
<evidence type="ECO:0000313" key="2">
    <source>
        <dbReference type="RefSeq" id="XP_018009323.1"/>
    </source>
</evidence>
<accession>A0A8B7N7V1</accession>
<dbReference type="GeneID" id="108666886"/>
<dbReference type="Proteomes" id="UP000694843">
    <property type="component" value="Unplaced"/>
</dbReference>
<dbReference type="RefSeq" id="XP_047736842.1">
    <property type="nucleotide sequence ID" value="XM_047880886.1"/>
</dbReference>
<proteinExistence type="predicted"/>
<keyword evidence="1" id="KW-1185">Reference proteome</keyword>
<dbReference type="RefSeq" id="XP_018009324.1">
    <property type="nucleotide sequence ID" value="XM_018153835.2"/>
</dbReference>
<name>A0A8B7N7V1_HYAAZ</name>
<protein>
    <submittedName>
        <fullName evidence="2 3">Uncharacterized protein LOC108666886 isoform X1</fullName>
    </submittedName>
</protein>
<evidence type="ECO:0000313" key="3">
    <source>
        <dbReference type="RefSeq" id="XP_018009324.1"/>
    </source>
</evidence>
<dbReference type="AlphaFoldDB" id="A0A8B7N7V1"/>
<organism evidence="1 2">
    <name type="scientific">Hyalella azteca</name>
    <name type="common">Amphipod</name>
    <dbReference type="NCBI Taxonomy" id="294128"/>
    <lineage>
        <taxon>Eukaryota</taxon>
        <taxon>Metazoa</taxon>
        <taxon>Ecdysozoa</taxon>
        <taxon>Arthropoda</taxon>
        <taxon>Crustacea</taxon>
        <taxon>Multicrustacea</taxon>
        <taxon>Malacostraca</taxon>
        <taxon>Eumalacostraca</taxon>
        <taxon>Peracarida</taxon>
        <taxon>Amphipoda</taxon>
        <taxon>Senticaudata</taxon>
        <taxon>Talitrida</taxon>
        <taxon>Talitroidea</taxon>
        <taxon>Hyalellidae</taxon>
        <taxon>Hyalella</taxon>
    </lineage>
</organism>
<dbReference type="InterPro" id="IPR036322">
    <property type="entry name" value="WD40_repeat_dom_sf"/>
</dbReference>
<gene>
    <name evidence="2 3 4" type="primary">LOC108666886</name>
</gene>
<dbReference type="RefSeq" id="XP_018009323.1">
    <property type="nucleotide sequence ID" value="XM_018153834.2"/>
</dbReference>
<dbReference type="SUPFAM" id="SSF50978">
    <property type="entry name" value="WD40 repeat-like"/>
    <property type="match status" value="1"/>
</dbReference>
<sequence>MLDSRNMSGRTAVQQLMSRSLISRNRSQFVREMELRMCKSLVEFETEMSARNRIIKMEFNHNGSRLVRVHNGLVEVYDPRTRRVVHTLPRNFFLSLKSKVFEFTDVDHELLLECWSVDGGRPELQLWDVRFSSSHAGRIHFRDEIMAQYAYSKKERSLLTKTYNFISGETWKLAFYNKSSFSISGDATPVRSFSDTWTPTLQVTWFGLAPDDSCLVFQPTPESFLAVHNPSFATLEEALKQFEDGRLKIFRASGPNPSGLGVMNKLTHMVHDSRLTEHFKICPRGNFIIGDPCEPYEKFRVYSFDHDVPTSKFQQNPPTLISTAQFTASGDQKFCKAPFILSETGEIVVTYDISGTIGFYHLRAPVLTERPIDLHPFNSFTIEKPSVMALSPNLDIFVTGHASGIVVWYYPRL</sequence>